<accession>A0ABD2A4X5</accession>
<sequence>MKQSTYSNFVLVSLILSSWKSSMYNVTWQMQPKCYIFEDYINSKTVANLKKKKKNDNIYVTFNDSKSFFFQDLFTL</sequence>
<feature type="signal peptide" evidence="1">
    <location>
        <begin position="1"/>
        <end position="23"/>
    </location>
</feature>
<proteinExistence type="predicted"/>
<name>A0ABD2A4X5_VESSQ</name>
<gene>
    <name evidence="2" type="ORF">V1478_015379</name>
</gene>
<feature type="chain" id="PRO_5044757895" evidence="1">
    <location>
        <begin position="24"/>
        <end position="76"/>
    </location>
</feature>
<evidence type="ECO:0000256" key="1">
    <source>
        <dbReference type="SAM" id="SignalP"/>
    </source>
</evidence>
<dbReference type="EMBL" id="JAUDFV010000155">
    <property type="protein sequence ID" value="KAL2715681.1"/>
    <property type="molecule type" value="Genomic_DNA"/>
</dbReference>
<dbReference type="Proteomes" id="UP001607302">
    <property type="component" value="Unassembled WGS sequence"/>
</dbReference>
<dbReference type="AlphaFoldDB" id="A0ABD2A4X5"/>
<evidence type="ECO:0000313" key="3">
    <source>
        <dbReference type="Proteomes" id="UP001607302"/>
    </source>
</evidence>
<comment type="caution">
    <text evidence="2">The sequence shown here is derived from an EMBL/GenBank/DDBJ whole genome shotgun (WGS) entry which is preliminary data.</text>
</comment>
<organism evidence="2 3">
    <name type="scientific">Vespula squamosa</name>
    <name type="common">Southern yellow jacket</name>
    <name type="synonym">Wasp</name>
    <dbReference type="NCBI Taxonomy" id="30214"/>
    <lineage>
        <taxon>Eukaryota</taxon>
        <taxon>Metazoa</taxon>
        <taxon>Ecdysozoa</taxon>
        <taxon>Arthropoda</taxon>
        <taxon>Hexapoda</taxon>
        <taxon>Insecta</taxon>
        <taxon>Pterygota</taxon>
        <taxon>Neoptera</taxon>
        <taxon>Endopterygota</taxon>
        <taxon>Hymenoptera</taxon>
        <taxon>Apocrita</taxon>
        <taxon>Aculeata</taxon>
        <taxon>Vespoidea</taxon>
        <taxon>Vespidae</taxon>
        <taxon>Vespinae</taxon>
        <taxon>Vespula</taxon>
    </lineage>
</organism>
<protein>
    <submittedName>
        <fullName evidence="2">Uncharacterized protein</fullName>
    </submittedName>
</protein>
<reference evidence="2 3" key="1">
    <citation type="journal article" date="2024" name="Ann. Entomol. Soc. Am.">
        <title>Genomic analyses of the southern and eastern yellowjacket wasps (Hymenoptera: Vespidae) reveal evolutionary signatures of social life.</title>
        <authorList>
            <person name="Catto M.A."/>
            <person name="Caine P.B."/>
            <person name="Orr S.E."/>
            <person name="Hunt B.G."/>
            <person name="Goodisman M.A.D."/>
        </authorList>
    </citation>
    <scope>NUCLEOTIDE SEQUENCE [LARGE SCALE GENOMIC DNA]</scope>
    <source>
        <strain evidence="2">233</strain>
        <tissue evidence="2">Head and thorax</tissue>
    </source>
</reference>
<keyword evidence="3" id="KW-1185">Reference proteome</keyword>
<keyword evidence="1" id="KW-0732">Signal</keyword>
<evidence type="ECO:0000313" key="2">
    <source>
        <dbReference type="EMBL" id="KAL2715681.1"/>
    </source>
</evidence>